<keyword evidence="2" id="KW-0012">Acyltransferase</keyword>
<dbReference type="GO" id="GO:0016746">
    <property type="term" value="F:acyltransferase activity"/>
    <property type="evidence" value="ECO:0007669"/>
    <property type="project" value="UniProtKB-KW"/>
</dbReference>
<keyword evidence="2" id="KW-0808">Transferase</keyword>
<reference evidence="3" key="1">
    <citation type="journal article" date="2019" name="Int. J. Syst. Evol. Microbiol.">
        <title>The Global Catalogue of Microorganisms (GCM) 10K type strain sequencing project: providing services to taxonomists for standard genome sequencing and annotation.</title>
        <authorList>
            <consortium name="The Broad Institute Genomics Platform"/>
            <consortium name="The Broad Institute Genome Sequencing Center for Infectious Disease"/>
            <person name="Wu L."/>
            <person name="Ma J."/>
        </authorList>
    </citation>
    <scope>NUCLEOTIDE SEQUENCE [LARGE SCALE GENOMIC DNA]</scope>
    <source>
        <strain evidence="3">CCUG 59778</strain>
    </source>
</reference>
<dbReference type="InterPro" id="IPR000182">
    <property type="entry name" value="GNAT_dom"/>
</dbReference>
<dbReference type="EMBL" id="JBHSKF010000005">
    <property type="protein sequence ID" value="MFC5287879.1"/>
    <property type="molecule type" value="Genomic_DNA"/>
</dbReference>
<dbReference type="EC" id="2.3.-.-" evidence="2"/>
<dbReference type="InterPro" id="IPR016181">
    <property type="entry name" value="Acyl_CoA_acyltransferase"/>
</dbReference>
<dbReference type="Pfam" id="PF00583">
    <property type="entry name" value="Acetyltransf_1"/>
    <property type="match status" value="1"/>
</dbReference>
<evidence type="ECO:0000313" key="2">
    <source>
        <dbReference type="EMBL" id="MFC5287879.1"/>
    </source>
</evidence>
<protein>
    <submittedName>
        <fullName evidence="2">GNAT family N-acetyltransferase</fullName>
        <ecNumber evidence="2">2.3.-.-</ecNumber>
    </submittedName>
</protein>
<feature type="domain" description="N-acetyltransferase" evidence="1">
    <location>
        <begin position="144"/>
        <end position="306"/>
    </location>
</feature>
<proteinExistence type="predicted"/>
<gene>
    <name evidence="2" type="ORF">ACFPM7_12525</name>
</gene>
<evidence type="ECO:0000313" key="3">
    <source>
        <dbReference type="Proteomes" id="UP001596157"/>
    </source>
</evidence>
<dbReference type="Proteomes" id="UP001596157">
    <property type="component" value="Unassembled WGS sequence"/>
</dbReference>
<name>A0ABW0EPE6_9PSEU</name>
<dbReference type="SUPFAM" id="SSF55729">
    <property type="entry name" value="Acyl-CoA N-acyltransferases (Nat)"/>
    <property type="match status" value="1"/>
</dbReference>
<accession>A0ABW0EPE6</accession>
<comment type="caution">
    <text evidence="2">The sequence shown here is derived from an EMBL/GenBank/DDBJ whole genome shotgun (WGS) entry which is preliminary data.</text>
</comment>
<evidence type="ECO:0000259" key="1">
    <source>
        <dbReference type="PROSITE" id="PS51186"/>
    </source>
</evidence>
<dbReference type="Gene3D" id="3.40.630.30">
    <property type="match status" value="1"/>
</dbReference>
<organism evidence="2 3">
    <name type="scientific">Actinokineospora guangxiensis</name>
    <dbReference type="NCBI Taxonomy" id="1490288"/>
    <lineage>
        <taxon>Bacteria</taxon>
        <taxon>Bacillati</taxon>
        <taxon>Actinomycetota</taxon>
        <taxon>Actinomycetes</taxon>
        <taxon>Pseudonocardiales</taxon>
        <taxon>Pseudonocardiaceae</taxon>
        <taxon>Actinokineospora</taxon>
    </lineage>
</organism>
<sequence length="306" mass="32444">MLPVILDALLRGQAARFSGVDPLLPEPAPPPEGPVLTAALPGGERVAGVVTRTLHPPGAAQTLWSAADVRELHPIVGSSGAAGIEALLRRWRQVLEPAGQDSACLVTWPSRDAEATAPLLAHGFVPLTVLAVRVGRARTGPGACAVRRATLADVDLLAELAMAEVEYAAMVGGGIVRDGAAAIKRGTVARHLDRGDPTWIAERDGVAVGMVEAWETEAHPGSWARTRVRAGRWAFVNCLSVVESARGTGVGRTLMDVVHSALVGPRSAGSFLYYNPPNPLSPTFWARQGYRPLWTVWELRPADALR</sequence>
<dbReference type="PROSITE" id="PS51186">
    <property type="entry name" value="GNAT"/>
    <property type="match status" value="1"/>
</dbReference>
<dbReference type="CDD" id="cd04301">
    <property type="entry name" value="NAT_SF"/>
    <property type="match status" value="1"/>
</dbReference>
<keyword evidence="3" id="KW-1185">Reference proteome</keyword>